<dbReference type="Proteomes" id="UP001139179">
    <property type="component" value="Unassembled WGS sequence"/>
</dbReference>
<organism evidence="3 4">
    <name type="scientific">Halalkalibacter oceani</name>
    <dbReference type="NCBI Taxonomy" id="1653776"/>
    <lineage>
        <taxon>Bacteria</taxon>
        <taxon>Bacillati</taxon>
        <taxon>Bacillota</taxon>
        <taxon>Bacilli</taxon>
        <taxon>Bacillales</taxon>
        <taxon>Bacillaceae</taxon>
        <taxon>Halalkalibacter</taxon>
    </lineage>
</organism>
<evidence type="ECO:0000256" key="2">
    <source>
        <dbReference type="SAM" id="Coils"/>
    </source>
</evidence>
<dbReference type="InterPro" id="IPR007157">
    <property type="entry name" value="PspA_VIPP1"/>
</dbReference>
<keyword evidence="2" id="KW-0175">Coiled coil</keyword>
<comment type="caution">
    <text evidence="3">The sequence shown here is derived from an EMBL/GenBank/DDBJ whole genome shotgun (WGS) entry which is preliminary data.</text>
</comment>
<evidence type="ECO:0000313" key="3">
    <source>
        <dbReference type="EMBL" id="MCM3712647.1"/>
    </source>
</evidence>
<evidence type="ECO:0000313" key="4">
    <source>
        <dbReference type="Proteomes" id="UP001139179"/>
    </source>
</evidence>
<dbReference type="RefSeq" id="WP_251221511.1">
    <property type="nucleotide sequence ID" value="NZ_JAMBOL010000001.1"/>
</dbReference>
<reference evidence="3" key="1">
    <citation type="submission" date="2022-05" db="EMBL/GenBank/DDBJ databases">
        <title>Comparative Genomics of Spacecraft Associated Microbes.</title>
        <authorList>
            <person name="Tran M.T."/>
            <person name="Wright A."/>
            <person name="Seuylemezian A."/>
            <person name="Eisen J."/>
            <person name="Coil D."/>
        </authorList>
    </citation>
    <scope>NUCLEOTIDE SEQUENCE</scope>
    <source>
        <strain evidence="3">214.1.1</strain>
    </source>
</reference>
<accession>A0A9X2DNR5</accession>
<dbReference type="AlphaFoldDB" id="A0A9X2DNR5"/>
<evidence type="ECO:0000256" key="1">
    <source>
        <dbReference type="ARBA" id="ARBA00043985"/>
    </source>
</evidence>
<dbReference type="PANTHER" id="PTHR31088">
    <property type="entry name" value="MEMBRANE-ASSOCIATED PROTEIN VIPP1, CHLOROPLASTIC"/>
    <property type="match status" value="1"/>
</dbReference>
<dbReference type="EMBL" id="JAMBOL010000001">
    <property type="protein sequence ID" value="MCM3712647.1"/>
    <property type="molecule type" value="Genomic_DNA"/>
</dbReference>
<feature type="coiled-coil region" evidence="2">
    <location>
        <begin position="63"/>
        <end position="175"/>
    </location>
</feature>
<gene>
    <name evidence="3" type="ORF">M3202_01000</name>
</gene>
<protein>
    <submittedName>
        <fullName evidence="3">PspA/IM30 family protein</fullName>
    </submittedName>
</protein>
<name>A0A9X2DNR5_9BACI</name>
<dbReference type="PANTHER" id="PTHR31088:SF6">
    <property type="entry name" value="PHAGE SHOCK PROTEIN A"/>
    <property type="match status" value="1"/>
</dbReference>
<keyword evidence="4" id="KW-1185">Reference proteome</keyword>
<dbReference type="Pfam" id="PF04012">
    <property type="entry name" value="PspA_IM30"/>
    <property type="match status" value="1"/>
</dbReference>
<sequence length="214" mass="25430">MVMERLNRFCKAYLHEGLEKLEDPVVMVKQYMRDMKADIGKQQATIEKHLRLDETLKRNWQTAKELVERREQQARLAVEKENDELAKMALRSKKEAWEQMNRFAALREKNELQIEAQKQTLAELEQKYNQLRDRKLELVLRVQAVKASEQIKDTKRKYRQQESIIENEFERMEDKVTDLEWKSGGRSAVVSDLPAVDDEELQAELEQLKQKANQ</sequence>
<comment type="similarity">
    <text evidence="1">Belongs to the PspA/Vipp/IM30 family.</text>
</comment>
<proteinExistence type="inferred from homology"/>